<evidence type="ECO:0000256" key="1">
    <source>
        <dbReference type="SAM" id="Phobius"/>
    </source>
</evidence>
<organism evidence="2 3">
    <name type="scientific">Viridothelium virens</name>
    <name type="common">Speckled blister lichen</name>
    <name type="synonym">Trypethelium virens</name>
    <dbReference type="NCBI Taxonomy" id="1048519"/>
    <lineage>
        <taxon>Eukaryota</taxon>
        <taxon>Fungi</taxon>
        <taxon>Dikarya</taxon>
        <taxon>Ascomycota</taxon>
        <taxon>Pezizomycotina</taxon>
        <taxon>Dothideomycetes</taxon>
        <taxon>Dothideomycetes incertae sedis</taxon>
        <taxon>Trypetheliales</taxon>
        <taxon>Trypetheliaceae</taxon>
        <taxon>Viridothelium</taxon>
    </lineage>
</organism>
<keyword evidence="3" id="KW-1185">Reference proteome</keyword>
<reference evidence="2" key="1">
    <citation type="journal article" date="2020" name="Stud. Mycol.">
        <title>101 Dothideomycetes genomes: a test case for predicting lifestyles and emergence of pathogens.</title>
        <authorList>
            <person name="Haridas S."/>
            <person name="Albert R."/>
            <person name="Binder M."/>
            <person name="Bloem J."/>
            <person name="Labutti K."/>
            <person name="Salamov A."/>
            <person name="Andreopoulos B."/>
            <person name="Baker S."/>
            <person name="Barry K."/>
            <person name="Bills G."/>
            <person name="Bluhm B."/>
            <person name="Cannon C."/>
            <person name="Castanera R."/>
            <person name="Culley D."/>
            <person name="Daum C."/>
            <person name="Ezra D."/>
            <person name="Gonzalez J."/>
            <person name="Henrissat B."/>
            <person name="Kuo A."/>
            <person name="Liang C."/>
            <person name="Lipzen A."/>
            <person name="Lutzoni F."/>
            <person name="Magnuson J."/>
            <person name="Mondo S."/>
            <person name="Nolan M."/>
            <person name="Ohm R."/>
            <person name="Pangilinan J."/>
            <person name="Park H.-J."/>
            <person name="Ramirez L."/>
            <person name="Alfaro M."/>
            <person name="Sun H."/>
            <person name="Tritt A."/>
            <person name="Yoshinaga Y."/>
            <person name="Zwiers L.-H."/>
            <person name="Turgeon B."/>
            <person name="Goodwin S."/>
            <person name="Spatafora J."/>
            <person name="Crous P."/>
            <person name="Grigoriev I."/>
        </authorList>
    </citation>
    <scope>NUCLEOTIDE SEQUENCE</scope>
    <source>
        <strain evidence="2">Tuck. ex Michener</strain>
    </source>
</reference>
<evidence type="ECO:0000313" key="3">
    <source>
        <dbReference type="Proteomes" id="UP000800092"/>
    </source>
</evidence>
<proteinExistence type="predicted"/>
<dbReference type="AlphaFoldDB" id="A0A6A6GS21"/>
<feature type="non-terminal residue" evidence="2">
    <location>
        <position position="1"/>
    </location>
</feature>
<protein>
    <submittedName>
        <fullName evidence="2">Uncharacterized protein</fullName>
    </submittedName>
</protein>
<name>A0A6A6GS21_VIRVR</name>
<sequence length="85" mass="10361">LERAEEVIFQKRLIICFICLGNKTLPFNVYVYLYSKPRNLSKHFKRKHLLNIQEDESLECKLYKIPLIYKIEFQCYTVQVYRTIL</sequence>
<evidence type="ECO:0000313" key="2">
    <source>
        <dbReference type="EMBL" id="KAF2228477.1"/>
    </source>
</evidence>
<dbReference type="EMBL" id="ML991932">
    <property type="protein sequence ID" value="KAF2228477.1"/>
    <property type="molecule type" value="Genomic_DNA"/>
</dbReference>
<gene>
    <name evidence="2" type="ORF">EV356DRAFT_457745</name>
</gene>
<keyword evidence="1" id="KW-0812">Transmembrane</keyword>
<dbReference type="OrthoDB" id="4485682at2759"/>
<keyword evidence="1" id="KW-0472">Membrane</keyword>
<dbReference type="Proteomes" id="UP000800092">
    <property type="component" value="Unassembled WGS sequence"/>
</dbReference>
<feature type="transmembrane region" description="Helical" evidence="1">
    <location>
        <begin position="12"/>
        <end position="33"/>
    </location>
</feature>
<accession>A0A6A6GS21</accession>
<keyword evidence="1" id="KW-1133">Transmembrane helix</keyword>